<feature type="compositionally biased region" description="Basic and acidic residues" evidence="1">
    <location>
        <begin position="192"/>
        <end position="211"/>
    </location>
</feature>
<accession>A0ABR3KAX4</accession>
<feature type="compositionally biased region" description="Basic and acidic residues" evidence="1">
    <location>
        <begin position="276"/>
        <end position="295"/>
    </location>
</feature>
<evidence type="ECO:0000256" key="1">
    <source>
        <dbReference type="SAM" id="MobiDB-lite"/>
    </source>
</evidence>
<protein>
    <submittedName>
        <fullName evidence="2">Zonadhesin</fullName>
    </submittedName>
</protein>
<feature type="compositionally biased region" description="Basic residues" evidence="1">
    <location>
        <begin position="44"/>
        <end position="61"/>
    </location>
</feature>
<dbReference type="Proteomes" id="UP001558632">
    <property type="component" value="Unassembled WGS sequence"/>
</dbReference>
<name>A0ABR3KAX4_TRISP</name>
<evidence type="ECO:0000313" key="2">
    <source>
        <dbReference type="EMBL" id="KAL1232561.1"/>
    </source>
</evidence>
<feature type="compositionally biased region" description="Polar residues" evidence="1">
    <location>
        <begin position="324"/>
        <end position="338"/>
    </location>
</feature>
<keyword evidence="3" id="KW-1185">Reference proteome</keyword>
<evidence type="ECO:0000313" key="3">
    <source>
        <dbReference type="Proteomes" id="UP001558632"/>
    </source>
</evidence>
<feature type="compositionally biased region" description="Basic and acidic residues" evidence="1">
    <location>
        <begin position="360"/>
        <end position="379"/>
    </location>
</feature>
<feature type="compositionally biased region" description="Basic residues" evidence="1">
    <location>
        <begin position="380"/>
        <end position="398"/>
    </location>
</feature>
<feature type="compositionally biased region" description="Basic residues" evidence="1">
    <location>
        <begin position="296"/>
        <end position="313"/>
    </location>
</feature>
<comment type="caution">
    <text evidence="2">The sequence shown here is derived from an EMBL/GenBank/DDBJ whole genome shotgun (WGS) entry which is preliminary data.</text>
</comment>
<feature type="region of interest" description="Disordered" evidence="1">
    <location>
        <begin position="100"/>
        <end position="490"/>
    </location>
</feature>
<dbReference type="EMBL" id="JBEUSY010000451">
    <property type="protein sequence ID" value="KAL1232561.1"/>
    <property type="molecule type" value="Genomic_DNA"/>
</dbReference>
<reference evidence="2 3" key="1">
    <citation type="submission" date="2024-07" db="EMBL/GenBank/DDBJ databases">
        <title>Enhanced genomic and transcriptomic resources for Trichinella pseudospiralis and T. spiralis underpin the discovery of pronounced molecular differences between stages and species.</title>
        <authorList>
            <person name="Pasi K.K."/>
            <person name="La Rosa G."/>
            <person name="Gomez-Morales M.A."/>
            <person name="Tosini F."/>
            <person name="Sumanam S."/>
            <person name="Young N.D."/>
            <person name="Chang B.C."/>
            <person name="Robin G.B."/>
        </authorList>
    </citation>
    <scope>NUCLEOTIDE SEQUENCE [LARGE SCALE GENOMIC DNA]</scope>
    <source>
        <strain evidence="2">ISS534</strain>
    </source>
</reference>
<feature type="compositionally biased region" description="Basic residues" evidence="1">
    <location>
        <begin position="128"/>
        <end position="145"/>
    </location>
</feature>
<feature type="compositionally biased region" description="Basic and acidic residues" evidence="1">
    <location>
        <begin position="108"/>
        <end position="127"/>
    </location>
</feature>
<feature type="region of interest" description="Disordered" evidence="1">
    <location>
        <begin position="40"/>
        <end position="84"/>
    </location>
</feature>
<sequence length="490" mass="54217">MEAPTTTEITAAVSDEAVNVQPITVEKKPDEFIKEVQKIEKKDSKKIKKKSNKRSKSKKSMKIVDDTVAKQAASSQMPETDTLPLKLTLASEVTAIDVDQPNIVPSISEEKGEKSVIKDERKGEKKDSKKIKKRSKKRSKSKKSKKIVDDAFAKEATSSQMPETDIPSPKLTLASEVTAIDVDQPNIVPPISEEKVEKPVTEAEPKVEKKDSKKIKKKSKKRSKSKKIKKTVEDTVAKQAASSQMPETDIPSPKLTLASEVTAIDVDQPNIVGPISEEKVEKPVTEAEPKVEKKDSKKIKKKSKKRSKSKKIKKTVEDTVAKQAASSQMPETDITSPKLTLASEVTAIDVDQPNIVPPISEEKVEKPVTEAEPKVEKKDSKKIKKKSKKRSKSKKIKKTVADTVDKQAASSQMPETDIPSPKLTLASEVTAIDVDQPNTVPPISEEKVEKPVIEAEPKVEKKDSKKIKKKSKKRSKSKKSNKSVEDKVFK</sequence>
<feature type="compositionally biased region" description="Basic and acidic residues" evidence="1">
    <location>
        <begin position="444"/>
        <end position="463"/>
    </location>
</feature>
<proteinExistence type="predicted"/>
<feature type="compositionally biased region" description="Basic residues" evidence="1">
    <location>
        <begin position="464"/>
        <end position="481"/>
    </location>
</feature>
<gene>
    <name evidence="2" type="ORF">TSPI_01704</name>
</gene>
<organism evidence="2 3">
    <name type="scientific">Trichinella spiralis</name>
    <name type="common">Trichina worm</name>
    <dbReference type="NCBI Taxonomy" id="6334"/>
    <lineage>
        <taxon>Eukaryota</taxon>
        <taxon>Metazoa</taxon>
        <taxon>Ecdysozoa</taxon>
        <taxon>Nematoda</taxon>
        <taxon>Enoplea</taxon>
        <taxon>Dorylaimia</taxon>
        <taxon>Trichinellida</taxon>
        <taxon>Trichinellidae</taxon>
        <taxon>Trichinella</taxon>
    </lineage>
</organism>
<feature type="compositionally biased region" description="Basic residues" evidence="1">
    <location>
        <begin position="212"/>
        <end position="229"/>
    </location>
</feature>